<feature type="domain" description="(S)-ureidoglycine aminohydrolase cupin" evidence="1">
    <location>
        <begin position="59"/>
        <end position="136"/>
    </location>
</feature>
<organism evidence="2 3">
    <name type="scientific">Spirodela intermedia</name>
    <name type="common">Intermediate duckweed</name>
    <dbReference type="NCBI Taxonomy" id="51605"/>
    <lineage>
        <taxon>Eukaryota</taxon>
        <taxon>Viridiplantae</taxon>
        <taxon>Streptophyta</taxon>
        <taxon>Embryophyta</taxon>
        <taxon>Tracheophyta</taxon>
        <taxon>Spermatophyta</taxon>
        <taxon>Magnoliopsida</taxon>
        <taxon>Liliopsida</taxon>
        <taxon>Araceae</taxon>
        <taxon>Lemnoideae</taxon>
        <taxon>Spirodela</taxon>
    </lineage>
</organism>
<proteinExistence type="predicted"/>
<accession>A0A7I8KEK0</accession>
<dbReference type="PANTHER" id="PTHR33271">
    <property type="entry name" value="OS04G0445200 PROTEIN"/>
    <property type="match status" value="1"/>
</dbReference>
<keyword evidence="3" id="KW-1185">Reference proteome</keyword>
<dbReference type="SUPFAM" id="SSF51182">
    <property type="entry name" value="RmlC-like cupins"/>
    <property type="match status" value="1"/>
</dbReference>
<sequence length="146" mass="16611">MAAVAASAAGIIAVPGGASRGAAERHLRVTGTRMEAKLGRPLEEIYNVRVERGVSKQRLEELGVERWSTWRTGKCLLPWDWHVDQQVYVVKGEVRVVPEGGAAFGGQRYMRFVEGDLIRYPKWFEADLFFDGPYEERYRFRAYGDD</sequence>
<name>A0A7I8KEK0_SPIIN</name>
<dbReference type="AlphaFoldDB" id="A0A7I8KEK0"/>
<reference evidence="2" key="1">
    <citation type="submission" date="2020-02" db="EMBL/GenBank/DDBJ databases">
        <authorList>
            <person name="Scholz U."/>
            <person name="Mascher M."/>
            <person name="Fiebig A."/>
        </authorList>
    </citation>
    <scope>NUCLEOTIDE SEQUENCE</scope>
</reference>
<dbReference type="Gene3D" id="2.60.120.10">
    <property type="entry name" value="Jelly Rolls"/>
    <property type="match status" value="1"/>
</dbReference>
<evidence type="ECO:0000313" key="2">
    <source>
        <dbReference type="EMBL" id="CAA7395518.1"/>
    </source>
</evidence>
<dbReference type="Pfam" id="PF05899">
    <property type="entry name" value="Cupin_3"/>
    <property type="match status" value="1"/>
</dbReference>
<dbReference type="EMBL" id="LR746267">
    <property type="protein sequence ID" value="CAA7395518.1"/>
    <property type="molecule type" value="Genomic_DNA"/>
</dbReference>
<gene>
    <name evidence="2" type="ORF">SI8410_04006179</name>
</gene>
<dbReference type="Proteomes" id="UP000663760">
    <property type="component" value="Chromosome 4"/>
</dbReference>
<protein>
    <recommendedName>
        <fullName evidence="1">(S)-ureidoglycine aminohydrolase cupin domain-containing protein</fullName>
    </recommendedName>
</protein>
<dbReference type="OrthoDB" id="733648at2759"/>
<dbReference type="InterPro" id="IPR014710">
    <property type="entry name" value="RmlC-like_jellyroll"/>
</dbReference>
<evidence type="ECO:0000259" key="1">
    <source>
        <dbReference type="Pfam" id="PF05899"/>
    </source>
</evidence>
<dbReference type="InterPro" id="IPR008579">
    <property type="entry name" value="UGlyAH_Cupin_dom"/>
</dbReference>
<dbReference type="InterPro" id="IPR011051">
    <property type="entry name" value="RmlC_Cupin_sf"/>
</dbReference>
<evidence type="ECO:0000313" key="3">
    <source>
        <dbReference type="Proteomes" id="UP000663760"/>
    </source>
</evidence>
<dbReference type="PANTHER" id="PTHR33271:SF7">
    <property type="entry name" value="PLASTID TRANSCRIPTIONALLY ACTIVE 18"/>
    <property type="match status" value="1"/>
</dbReference>